<organism evidence="7 8">
    <name type="scientific">Nyssa sinensis</name>
    <dbReference type="NCBI Taxonomy" id="561372"/>
    <lineage>
        <taxon>Eukaryota</taxon>
        <taxon>Viridiplantae</taxon>
        <taxon>Streptophyta</taxon>
        <taxon>Embryophyta</taxon>
        <taxon>Tracheophyta</taxon>
        <taxon>Spermatophyta</taxon>
        <taxon>Magnoliopsida</taxon>
        <taxon>eudicotyledons</taxon>
        <taxon>Gunneridae</taxon>
        <taxon>Pentapetalae</taxon>
        <taxon>asterids</taxon>
        <taxon>Cornales</taxon>
        <taxon>Nyssaceae</taxon>
        <taxon>Nyssa</taxon>
    </lineage>
</organism>
<proteinExistence type="inferred from homology"/>
<dbReference type="FunFam" id="3.40.50.2000:FF:000238">
    <property type="entry name" value="Glycosyltransferase"/>
    <property type="match status" value="1"/>
</dbReference>
<dbReference type="Pfam" id="PF26168">
    <property type="entry name" value="Glyco_transf_N"/>
    <property type="match status" value="1"/>
</dbReference>
<name>A0A5J4ZHR8_9ASTE</name>
<evidence type="ECO:0000256" key="3">
    <source>
        <dbReference type="ARBA" id="ARBA00022679"/>
    </source>
</evidence>
<feature type="domain" description="Glycosyltransferase N-terminal" evidence="6">
    <location>
        <begin position="14"/>
        <end position="224"/>
    </location>
</feature>
<dbReference type="EMBL" id="CM018050">
    <property type="protein sequence ID" value="KAA8518130.1"/>
    <property type="molecule type" value="Genomic_DNA"/>
</dbReference>
<dbReference type="GO" id="GO:0050404">
    <property type="term" value="F:zeatin O-beta-D-xylosyltransferase activity"/>
    <property type="evidence" value="ECO:0007669"/>
    <property type="project" value="UniProtKB-ARBA"/>
</dbReference>
<keyword evidence="8" id="KW-1185">Reference proteome</keyword>
<dbReference type="InterPro" id="IPR035595">
    <property type="entry name" value="UDP_glycos_trans_CS"/>
</dbReference>
<comment type="similarity">
    <text evidence="1 4">Belongs to the UDP-glycosyltransferase family.</text>
</comment>
<keyword evidence="3 4" id="KW-0808">Transferase</keyword>
<dbReference type="PROSITE" id="PS00375">
    <property type="entry name" value="UDPGT"/>
    <property type="match status" value="1"/>
</dbReference>
<keyword evidence="2 4" id="KW-0328">Glycosyltransferase</keyword>
<gene>
    <name evidence="7" type="ORF">F0562_015604</name>
</gene>
<dbReference type="PANTHER" id="PTHR48044:SF22">
    <property type="entry name" value="GLYCOSYLTRANSFERASE"/>
    <property type="match status" value="1"/>
</dbReference>
<dbReference type="Proteomes" id="UP000325577">
    <property type="component" value="Linkage Group LG7"/>
</dbReference>
<evidence type="ECO:0000256" key="5">
    <source>
        <dbReference type="RuleBase" id="RU362057"/>
    </source>
</evidence>
<dbReference type="AlphaFoldDB" id="A0A5J4ZHR8"/>
<protein>
    <recommendedName>
        <fullName evidence="5">Glycosyltransferase</fullName>
        <ecNumber evidence="5">2.4.1.-</ecNumber>
    </recommendedName>
</protein>
<evidence type="ECO:0000259" key="6">
    <source>
        <dbReference type="Pfam" id="PF26168"/>
    </source>
</evidence>
<dbReference type="FunFam" id="3.40.50.2000:FF:000060">
    <property type="entry name" value="Glycosyltransferase"/>
    <property type="match status" value="1"/>
</dbReference>
<evidence type="ECO:0000256" key="2">
    <source>
        <dbReference type="ARBA" id="ARBA00022676"/>
    </source>
</evidence>
<dbReference type="GO" id="GO:0016138">
    <property type="term" value="P:glycoside biosynthetic process"/>
    <property type="evidence" value="ECO:0007669"/>
    <property type="project" value="UniProtKB-ARBA"/>
</dbReference>
<dbReference type="SUPFAM" id="SSF53756">
    <property type="entry name" value="UDP-Glycosyltransferase/glycogen phosphorylase"/>
    <property type="match status" value="1"/>
</dbReference>
<dbReference type="InterPro" id="IPR002213">
    <property type="entry name" value="UDP_glucos_trans"/>
</dbReference>
<accession>A0A5J4ZHR8</accession>
<evidence type="ECO:0000313" key="7">
    <source>
        <dbReference type="EMBL" id="KAA8518130.1"/>
    </source>
</evidence>
<evidence type="ECO:0000256" key="4">
    <source>
        <dbReference type="RuleBase" id="RU003718"/>
    </source>
</evidence>
<dbReference type="EC" id="2.4.1.-" evidence="5"/>
<dbReference type="InterPro" id="IPR058980">
    <property type="entry name" value="Glyco_transf_N"/>
</dbReference>
<dbReference type="Pfam" id="PF00201">
    <property type="entry name" value="UDPGT"/>
    <property type="match status" value="1"/>
</dbReference>
<dbReference type="CDD" id="cd03784">
    <property type="entry name" value="GT1_Gtf-like"/>
    <property type="match status" value="1"/>
</dbReference>
<dbReference type="PANTHER" id="PTHR48044">
    <property type="entry name" value="GLYCOSYLTRANSFERASE"/>
    <property type="match status" value="1"/>
</dbReference>
<evidence type="ECO:0000256" key="1">
    <source>
        <dbReference type="ARBA" id="ARBA00009995"/>
    </source>
</evidence>
<dbReference type="GO" id="GO:0009690">
    <property type="term" value="P:cytokinin metabolic process"/>
    <property type="evidence" value="ECO:0007669"/>
    <property type="project" value="UniProtKB-ARBA"/>
</dbReference>
<dbReference type="Gene3D" id="3.40.50.2000">
    <property type="entry name" value="Glycogen Phosphorylase B"/>
    <property type="match status" value="2"/>
</dbReference>
<evidence type="ECO:0000313" key="8">
    <source>
        <dbReference type="Proteomes" id="UP000325577"/>
    </source>
</evidence>
<reference evidence="7 8" key="1">
    <citation type="submission" date="2019-09" db="EMBL/GenBank/DDBJ databases">
        <title>A chromosome-level genome assembly of the Chinese tupelo Nyssa sinensis.</title>
        <authorList>
            <person name="Yang X."/>
            <person name="Kang M."/>
            <person name="Yang Y."/>
            <person name="Xiong H."/>
            <person name="Wang M."/>
            <person name="Zhang Z."/>
            <person name="Wang Z."/>
            <person name="Wu H."/>
            <person name="Ma T."/>
            <person name="Liu J."/>
            <person name="Xi Z."/>
        </authorList>
    </citation>
    <scope>NUCLEOTIDE SEQUENCE [LARGE SCALE GENOMIC DNA]</scope>
    <source>
        <strain evidence="7">J267</strain>
        <tissue evidence="7">Leaf</tissue>
    </source>
</reference>
<sequence length="446" mass="50133">MHKAISTSFSSSPCLVSSYNIPVHYVSSATHNRQAKLRVHGWNPLAVANVHFHESPTPSFLSPPPNPNSSIPFPSHLQPAFDASLHLREPVATLLRTLSPTAGRVIVIHDSLMSSVVQDVVSIPNAESYTLHSVSAFAIFLYLWETMGRPFEIEAQIPKHFPLIEGCFTSEFTKFINSQHDYRKFDSGRLYNTCQVMEGPYLDLLAREEMSRKEKQWAFGPFNPVTISDNKKSNHRHKCLKWLDKQGENSVIYVSFGTTTSLTNEQIKELAVGLEQSRQKFIWVLRDADKGDVFAGEERRIELPKGYEERVKGKGIVVRDWAPQLEILGHPSTGGFMSHCGWNSCVESLSMGVPIAAWPMHSDQPNNTVLITKLLKVGLVVKDWARRNELVTSLMVEKDVKKLMASKEGDEIRRRAAELGGAIRRSVAEGGQSRMELDSFITHITR</sequence>
<dbReference type="OrthoDB" id="5835829at2759"/>